<evidence type="ECO:0000313" key="7">
    <source>
        <dbReference type="EMBL" id="AUB84109.1"/>
    </source>
</evidence>
<keyword evidence="5" id="KW-0472">Membrane</keyword>
<evidence type="ECO:0000256" key="3">
    <source>
        <dbReference type="ARBA" id="ARBA00022519"/>
    </source>
</evidence>
<dbReference type="OrthoDB" id="9803456at2"/>
<dbReference type="PANTHER" id="PTHR30606">
    <property type="entry name" value="LIPID A BIOSYNTHESIS LAUROYL ACYLTRANSFERASE"/>
    <property type="match status" value="1"/>
</dbReference>
<proteinExistence type="predicted"/>
<keyword evidence="6 7" id="KW-0012">Acyltransferase</keyword>
<evidence type="ECO:0000256" key="6">
    <source>
        <dbReference type="ARBA" id="ARBA00023315"/>
    </source>
</evidence>
<keyword evidence="4 7" id="KW-0808">Transferase</keyword>
<dbReference type="AlphaFoldDB" id="A0A2K8UF63"/>
<keyword evidence="2" id="KW-1003">Cell membrane</keyword>
<dbReference type="InterPro" id="IPR004960">
    <property type="entry name" value="LipA_acyltrans"/>
</dbReference>
<dbReference type="KEGG" id="tsy:THSYN_26350"/>
<keyword evidence="8" id="KW-1185">Reference proteome</keyword>
<dbReference type="EMBL" id="CP020370">
    <property type="protein sequence ID" value="AUB84109.1"/>
    <property type="molecule type" value="Genomic_DNA"/>
</dbReference>
<comment type="subcellular location">
    <subcellularLocation>
        <location evidence="1">Cell inner membrane</location>
    </subcellularLocation>
</comment>
<evidence type="ECO:0000256" key="4">
    <source>
        <dbReference type="ARBA" id="ARBA00022679"/>
    </source>
</evidence>
<evidence type="ECO:0000256" key="1">
    <source>
        <dbReference type="ARBA" id="ARBA00004533"/>
    </source>
</evidence>
<sequence length="372" mass="41353">MRRRSRPGPAARDRQCSKWARPSAATRTTIGAAPVAKKKLSGWRRLRVAVTNRIARALVQLVARLPLPVLHRLGHVVGWAFIHWPNRQRRNALINLRLCFPHLEIPELIRLRDRNLVEFGKTYLEIGYLWQRPLDQVHALVREVRGAEFLQRPPGRGLIVLSPHLGAWELAGLHLARQGPTAIFYKPQRYLDDLILTARRRCGAQLAPITARGIRVLVQALERGDYVGVLPDQEPKEDKGAVFAPLFGIPAYTMLLVNRLARRTGAPVIFMFAERLPDAAGFRMHCIPAPDGIDSADDLVAATALNRGIAQCVSICPEQYVWPYKRFRRRPKGLRGVYSGPLADARVLALLDSLAPRAGASVAAVGGSTPEG</sequence>
<dbReference type="Pfam" id="PF03279">
    <property type="entry name" value="Lip_A_acyltrans"/>
    <property type="match status" value="1"/>
</dbReference>
<dbReference type="GO" id="GO:0009247">
    <property type="term" value="P:glycolipid biosynthetic process"/>
    <property type="evidence" value="ECO:0007669"/>
    <property type="project" value="UniProtKB-ARBA"/>
</dbReference>
<name>A0A2K8UF63_9GAMM</name>
<organism evidence="7 8">
    <name type="scientific">Candidatus Thiodictyon syntrophicum</name>
    <dbReference type="NCBI Taxonomy" id="1166950"/>
    <lineage>
        <taxon>Bacteria</taxon>
        <taxon>Pseudomonadati</taxon>
        <taxon>Pseudomonadota</taxon>
        <taxon>Gammaproteobacteria</taxon>
        <taxon>Chromatiales</taxon>
        <taxon>Chromatiaceae</taxon>
        <taxon>Thiodictyon</taxon>
    </lineage>
</organism>
<gene>
    <name evidence="7" type="ORF">THSYN_26350</name>
</gene>
<protein>
    <submittedName>
        <fullName evidence="7">Lipid A biosynthesis acyltransferase</fullName>
    </submittedName>
</protein>
<keyword evidence="3" id="KW-0997">Cell inner membrane</keyword>
<reference evidence="7 8" key="1">
    <citation type="submission" date="2017-03" db="EMBL/GenBank/DDBJ databases">
        <title>Complete genome sequence of Candidatus 'Thiodictyon syntrophicum' sp. nov. strain Cad16T, a photolithoautotroph purple sulfur bacterium isolated from an alpine meromictic lake.</title>
        <authorList>
            <person name="Luedin S.M."/>
            <person name="Pothier J.F."/>
            <person name="Danza F."/>
            <person name="Storelli N."/>
            <person name="Wittwer M."/>
            <person name="Tonolla M."/>
        </authorList>
    </citation>
    <scope>NUCLEOTIDE SEQUENCE [LARGE SCALE GENOMIC DNA]</scope>
    <source>
        <strain evidence="7 8">Cad16T</strain>
    </source>
</reference>
<dbReference type="GO" id="GO:0016746">
    <property type="term" value="F:acyltransferase activity"/>
    <property type="evidence" value="ECO:0007669"/>
    <property type="project" value="UniProtKB-KW"/>
</dbReference>
<evidence type="ECO:0000256" key="2">
    <source>
        <dbReference type="ARBA" id="ARBA00022475"/>
    </source>
</evidence>
<dbReference type="CDD" id="cd07984">
    <property type="entry name" value="LPLAT_LABLAT-like"/>
    <property type="match status" value="1"/>
</dbReference>
<evidence type="ECO:0000256" key="5">
    <source>
        <dbReference type="ARBA" id="ARBA00023136"/>
    </source>
</evidence>
<dbReference type="PANTHER" id="PTHR30606:SF10">
    <property type="entry name" value="PHOSPHATIDYLINOSITOL MANNOSIDE ACYLTRANSFERASE"/>
    <property type="match status" value="1"/>
</dbReference>
<dbReference type="Proteomes" id="UP000232638">
    <property type="component" value="Chromosome"/>
</dbReference>
<dbReference type="GO" id="GO:0005886">
    <property type="term" value="C:plasma membrane"/>
    <property type="evidence" value="ECO:0007669"/>
    <property type="project" value="UniProtKB-SubCell"/>
</dbReference>
<evidence type="ECO:0000313" key="8">
    <source>
        <dbReference type="Proteomes" id="UP000232638"/>
    </source>
</evidence>
<accession>A0A2K8UF63</accession>